<feature type="compositionally biased region" description="Polar residues" evidence="1">
    <location>
        <begin position="365"/>
        <end position="396"/>
    </location>
</feature>
<name>A0A1R1XG61_9FUNG</name>
<protein>
    <submittedName>
        <fullName evidence="2">Uncharacterized protein</fullName>
    </submittedName>
</protein>
<reference evidence="3" key="1">
    <citation type="submission" date="2017-01" db="EMBL/GenBank/DDBJ databases">
        <authorList>
            <person name="Wang Y."/>
            <person name="White M."/>
            <person name="Kvist S."/>
            <person name="Moncalvo J.-M."/>
        </authorList>
    </citation>
    <scope>NUCLEOTIDE SEQUENCE [LARGE SCALE GENOMIC DNA]</scope>
    <source>
        <strain evidence="3">ID-206-W2</strain>
    </source>
</reference>
<organism evidence="2 3">
    <name type="scientific">Smittium culicis</name>
    <dbReference type="NCBI Taxonomy" id="133412"/>
    <lineage>
        <taxon>Eukaryota</taxon>
        <taxon>Fungi</taxon>
        <taxon>Fungi incertae sedis</taxon>
        <taxon>Zoopagomycota</taxon>
        <taxon>Kickxellomycotina</taxon>
        <taxon>Harpellomycetes</taxon>
        <taxon>Harpellales</taxon>
        <taxon>Legeriomycetaceae</taxon>
        <taxon>Smittium</taxon>
    </lineage>
</organism>
<feature type="region of interest" description="Disordered" evidence="1">
    <location>
        <begin position="363"/>
        <end position="404"/>
    </location>
</feature>
<dbReference type="AlphaFoldDB" id="A0A1R1XG61"/>
<evidence type="ECO:0000313" key="3">
    <source>
        <dbReference type="Proteomes" id="UP000187429"/>
    </source>
</evidence>
<dbReference type="OrthoDB" id="5563539at2759"/>
<feature type="compositionally biased region" description="Low complexity" evidence="1">
    <location>
        <begin position="183"/>
        <end position="202"/>
    </location>
</feature>
<feature type="region of interest" description="Disordered" evidence="1">
    <location>
        <begin position="169"/>
        <end position="202"/>
    </location>
</feature>
<feature type="region of interest" description="Disordered" evidence="1">
    <location>
        <begin position="484"/>
        <end position="505"/>
    </location>
</feature>
<feature type="compositionally biased region" description="Basic and acidic residues" evidence="1">
    <location>
        <begin position="494"/>
        <end position="505"/>
    </location>
</feature>
<keyword evidence="3" id="KW-1185">Reference proteome</keyword>
<sequence>MNRGLLNVLLLPETDIFMRFPELEQKVDYFLFDWNDEILMKTYTRVITKIQQKMHVNDPYFHNDFSNKKKFKSKKKAIRAKRLLNEELDTLVRSKNVLWRSYISNKHPNSHKYPPEKINWNKDVDCIFLYGPIYKSEISLPWSSRSPNPSDGYNLKSALKKTPPLSLYGILTPPSANNNDSPTSKTSFPSSEVSPSSSTSISSFRNIPFLNHDSLKTPPSYNYDPSKISSELDFNILPNDSSSINPELNYKKPKLRFNKEVEQCMVVFRQEEELLPTDFEDTADEDDSSFSSRSSLCLSSDPIKLGISIPDDHKLPYNTFDNSKKIQSSPRKSLHLKIQSNIDDYFSDSSKESTHTLKNNDIPIYNTTKKSNNSTCPTINPTNHKNESSSQKNYTTKARKRRNRSTFVIKLAPTSLKNCSGSNAPQDSNDSISGFSIRKNLLSRNRNSIKNRNLFLDDDFGLEIENKLESPKSDSWLWNTLGLSSSPSSSHINRPSDIDTSDFKNSERSGLSSAILSSSPTQIISNLSESVTNVISSNWDNLFASKYNKNSNSTSSSTDSTNIESEPLNSSLSTMGFSNLSANELDNLTNPKETSFDFLSSTRASSSDTPFLLDTNPESNLNLNIDSDFDFITPQKSYASFSSNQSVDVLDPSNYTYSKSEFSSNTATSSINGSAKPPASMLWPAIKESGENLFDNAEDRIATTVDAVKWLSSFFSNYSPF</sequence>
<comment type="caution">
    <text evidence="2">The sequence shown here is derived from an EMBL/GenBank/DDBJ whole genome shotgun (WGS) entry which is preliminary data.</text>
</comment>
<evidence type="ECO:0000313" key="2">
    <source>
        <dbReference type="EMBL" id="OMJ13610.1"/>
    </source>
</evidence>
<gene>
    <name evidence="2" type="ORF">AYI69_g8929</name>
</gene>
<dbReference type="EMBL" id="LSSM01005009">
    <property type="protein sequence ID" value="OMJ13610.1"/>
    <property type="molecule type" value="Genomic_DNA"/>
</dbReference>
<accession>A0A1R1XG61</accession>
<evidence type="ECO:0000256" key="1">
    <source>
        <dbReference type="SAM" id="MobiDB-lite"/>
    </source>
</evidence>
<dbReference type="Proteomes" id="UP000187429">
    <property type="component" value="Unassembled WGS sequence"/>
</dbReference>
<proteinExistence type="predicted"/>